<evidence type="ECO:0000259" key="1">
    <source>
        <dbReference type="Pfam" id="PF01261"/>
    </source>
</evidence>
<dbReference type="PANTHER" id="PTHR12110">
    <property type="entry name" value="HYDROXYPYRUVATE ISOMERASE"/>
    <property type="match status" value="1"/>
</dbReference>
<accession>A0A7Z0I1T4</accession>
<keyword evidence="3" id="KW-1185">Reference proteome</keyword>
<proteinExistence type="predicted"/>
<dbReference type="Gene3D" id="3.20.20.150">
    <property type="entry name" value="Divalent-metal-dependent TIM barrel enzymes"/>
    <property type="match status" value="1"/>
</dbReference>
<dbReference type="GO" id="GO:0016853">
    <property type="term" value="F:isomerase activity"/>
    <property type="evidence" value="ECO:0007669"/>
    <property type="project" value="UniProtKB-KW"/>
</dbReference>
<evidence type="ECO:0000313" key="3">
    <source>
        <dbReference type="Proteomes" id="UP000529417"/>
    </source>
</evidence>
<dbReference type="InterPro" id="IPR036237">
    <property type="entry name" value="Xyl_isomerase-like_sf"/>
</dbReference>
<dbReference type="Pfam" id="PF01261">
    <property type="entry name" value="AP_endonuc_2"/>
    <property type="match status" value="1"/>
</dbReference>
<protein>
    <submittedName>
        <fullName evidence="2">Sugar phosphate isomerase/epimerase</fullName>
    </submittedName>
</protein>
<name>A0A7Z0I1T4_9RHOB</name>
<gene>
    <name evidence="2" type="ORF">HUK65_15370</name>
</gene>
<dbReference type="PANTHER" id="PTHR12110:SF41">
    <property type="entry name" value="INOSOSE DEHYDRATASE"/>
    <property type="match status" value="1"/>
</dbReference>
<dbReference type="Proteomes" id="UP000529417">
    <property type="component" value="Unassembled WGS sequence"/>
</dbReference>
<dbReference type="AlphaFoldDB" id="A0A7Z0I1T4"/>
<dbReference type="InterPro" id="IPR013022">
    <property type="entry name" value="Xyl_isomerase-like_TIM-brl"/>
</dbReference>
<sequence length="281" mass="30410">MRYGMNLLLWTTRVEARHLPVLSALADMGYDLAELPVFDIDDVGAYARLGREVRAMGLAPLAVTALGPDQNICADDPDTRQRGEAALHRMVDCAAALEAPILSGPIHSSIGVFSGRGPTPDELARSAEILARVAERGAQKGVRLAIEQLNRFECYLLNDTASAAAFAGRVGSNAGILYDTFHAHIEEKDPAAAIRDHIDAIALVHISENDRSIPGCGQVRWDETFAALKAAGYDGPLVVEAFGMALAELSAATRIWRQMFDDELALAREALAFMRNRWEGA</sequence>
<dbReference type="EMBL" id="JACBXS010000042">
    <property type="protein sequence ID" value="NYS26366.1"/>
    <property type="molecule type" value="Genomic_DNA"/>
</dbReference>
<comment type="caution">
    <text evidence="2">The sequence shown here is derived from an EMBL/GenBank/DDBJ whole genome shotgun (WGS) entry which is preliminary data.</text>
</comment>
<reference evidence="2 3" key="1">
    <citation type="journal article" date="2000" name="Arch. Microbiol.">
        <title>Rhodobaca bogoriensis gen. nov. and sp. nov., an alkaliphilic purple nonsulfur bacterium from African Rift Valley soda lakes.</title>
        <authorList>
            <person name="Milford A.D."/>
            <person name="Achenbach L.A."/>
            <person name="Jung D.O."/>
            <person name="Madigan M.T."/>
        </authorList>
    </citation>
    <scope>NUCLEOTIDE SEQUENCE [LARGE SCALE GENOMIC DNA]</scope>
    <source>
        <strain evidence="2 3">2376</strain>
    </source>
</reference>
<keyword evidence="2" id="KW-0413">Isomerase</keyword>
<dbReference type="SUPFAM" id="SSF51658">
    <property type="entry name" value="Xylose isomerase-like"/>
    <property type="match status" value="1"/>
</dbReference>
<feature type="domain" description="Xylose isomerase-like TIM barrel" evidence="1">
    <location>
        <begin position="23"/>
        <end position="276"/>
    </location>
</feature>
<evidence type="ECO:0000313" key="2">
    <source>
        <dbReference type="EMBL" id="NYS26366.1"/>
    </source>
</evidence>
<dbReference type="RefSeq" id="WP_179907162.1">
    <property type="nucleotide sequence ID" value="NZ_JACBXS010000042.1"/>
</dbReference>
<organism evidence="2 3">
    <name type="scientific">Rhabdonatronobacter sediminivivens</name>
    <dbReference type="NCBI Taxonomy" id="2743469"/>
    <lineage>
        <taxon>Bacteria</taxon>
        <taxon>Pseudomonadati</taxon>
        <taxon>Pseudomonadota</taxon>
        <taxon>Alphaproteobacteria</taxon>
        <taxon>Rhodobacterales</taxon>
        <taxon>Paracoccaceae</taxon>
        <taxon>Rhabdonatronobacter</taxon>
    </lineage>
</organism>
<dbReference type="InterPro" id="IPR050312">
    <property type="entry name" value="IolE/XylAMocC-like"/>
</dbReference>